<dbReference type="Pfam" id="PF05547">
    <property type="entry name" value="Peptidase_M6"/>
    <property type="match status" value="1"/>
</dbReference>
<dbReference type="Pfam" id="PF20774">
    <property type="entry name" value="InhA-like_VEG"/>
    <property type="match status" value="1"/>
</dbReference>
<keyword evidence="8" id="KW-0862">Zinc</keyword>
<feature type="region of interest" description="Disordered" evidence="10">
    <location>
        <begin position="33"/>
        <end position="60"/>
    </location>
</feature>
<evidence type="ECO:0000256" key="5">
    <source>
        <dbReference type="ARBA" id="ARBA00022723"/>
    </source>
</evidence>
<keyword evidence="14" id="KW-1185">Reference proteome</keyword>
<comment type="caution">
    <text evidence="13">The sequence shown here is derived from an EMBL/GenBank/DDBJ whole genome shotgun (WGS) entry which is preliminary data.</text>
</comment>
<reference evidence="13 14" key="1">
    <citation type="submission" date="2019-03" db="EMBL/GenBank/DDBJ databases">
        <title>Genomic Encyclopedia of Type Strains, Phase III (KMG-III): the genomes of soil and plant-associated and newly described type strains.</title>
        <authorList>
            <person name="Whitman W."/>
        </authorList>
    </citation>
    <scope>NUCLEOTIDE SEQUENCE [LARGE SCALE GENOMIC DNA]</scope>
    <source>
        <strain evidence="13 14">VKM Ac-2575</strain>
    </source>
</reference>
<dbReference type="GO" id="GO:0008237">
    <property type="term" value="F:metallopeptidase activity"/>
    <property type="evidence" value="ECO:0007669"/>
    <property type="project" value="UniProtKB-KW"/>
</dbReference>
<feature type="domain" description="Peptidase M6-like" evidence="11">
    <location>
        <begin position="111"/>
        <end position="420"/>
    </location>
</feature>
<dbReference type="GO" id="GO:0005576">
    <property type="term" value="C:extracellular region"/>
    <property type="evidence" value="ECO:0007669"/>
    <property type="project" value="UniProtKB-SubCell"/>
</dbReference>
<dbReference type="SUPFAM" id="SSF55486">
    <property type="entry name" value="Metalloproteases ('zincins'), catalytic domain"/>
    <property type="match status" value="1"/>
</dbReference>
<dbReference type="GO" id="GO:0046872">
    <property type="term" value="F:metal ion binding"/>
    <property type="evidence" value="ECO:0007669"/>
    <property type="project" value="UniProtKB-KW"/>
</dbReference>
<evidence type="ECO:0000256" key="3">
    <source>
        <dbReference type="ARBA" id="ARBA00022525"/>
    </source>
</evidence>
<name>A0A4R7SW51_9ACTN</name>
<dbReference type="NCBIfam" id="TIGR03296">
    <property type="entry name" value="M6dom_TIGR03296"/>
    <property type="match status" value="1"/>
</dbReference>
<comment type="subcellular location">
    <subcellularLocation>
        <location evidence="2">Secreted</location>
    </subcellularLocation>
</comment>
<keyword evidence="7" id="KW-0378">Hydrolase</keyword>
<gene>
    <name evidence="13" type="ORF">EV138_7493</name>
</gene>
<evidence type="ECO:0000256" key="1">
    <source>
        <dbReference type="ARBA" id="ARBA00001947"/>
    </source>
</evidence>
<dbReference type="Pfam" id="PF20773">
    <property type="entry name" value="InhA-like_MAM"/>
    <property type="match status" value="1"/>
</dbReference>
<proteinExistence type="predicted"/>
<keyword evidence="6" id="KW-0732">Signal</keyword>
<evidence type="ECO:0000259" key="11">
    <source>
        <dbReference type="Pfam" id="PF05547"/>
    </source>
</evidence>
<evidence type="ECO:0000259" key="12">
    <source>
        <dbReference type="Pfam" id="PF20774"/>
    </source>
</evidence>
<dbReference type="InterPro" id="IPR048665">
    <property type="entry name" value="InhA-like_VEG"/>
</dbReference>
<dbReference type="AlphaFoldDB" id="A0A4R7SW51"/>
<comment type="cofactor">
    <cofactor evidence="1">
        <name>Zn(2+)</name>
        <dbReference type="ChEBI" id="CHEBI:29105"/>
    </cofactor>
</comment>
<dbReference type="InterPro" id="IPR012300">
    <property type="entry name" value="Pept_M6_InhA"/>
</dbReference>
<sequence>MSWEGNVRKVTVGLVSLAIAATFGLSISQAGNAVTQQPSSGGTTNASEAPASDELPNPLEDKRRDLRQEAITKLLNGTGKAEKRGASTVMKLGTKTKGAKGAKNAQGKVDQYVELSREKTDKIFVILAEFGNQRHPSYPDQDTDPATPGPATFDGPLHNAIPAPNRAVDNSTVWQADYSAQHYRDLYFGSGNSVKKYYEKQSSGRYSVNGEVSDWVKVPYNEARYGRSNGFPCAGNVCNNTWALVQDAVNQWVTDQKAKGQTDAQIKADLATYDQWDRYDYDGDGNFNEPDGYIDHFQIVHSGGDQADGDPQQGEDAIWSHRWRVQTPGGPANFPIGGAQIGNTGVWVGDYTVQPENGGISVFAHEYGHDLGLPDQYDTAGGENGVNWWTIMAQSRVSKPTDGGIGEQAADFGAWDKMFLGWLDYEIVNSGQNRTVELGPFEYNTAKAQGLVVTLPKKQVVSPLVTPPVGTKQWWSGQGNNLDRSMSRQVTLPAGSASLTFQANYDIEDCGPDPCDYAYVEVNDGTGYKAIPGSITKAAEGNGIDGTSAGWVPATFDLSAYAGKTIGLQLHYVTDAAAGGKGFFVDDLKVTSGTTTVVDSGAETSPEGWTLNGFSSVGASITTLYDNYYIATNVNHISYDANLKTGPYNFGFLNTQPDKVEHFPYQPGLLIWYVDTSTPDNNTSVHPGTGRALPIDSRPVPINRMDGTVWRPRVSGYDAPFGLTKADSFTLHFNGQPSYIRGQAAVPTFNDSKTYWYPELPSAGVKVPNNGVNIKVTGQSGTSMTVKVSKRS</sequence>
<dbReference type="InterPro" id="IPR008757">
    <property type="entry name" value="Peptidase_M6-like_domain"/>
</dbReference>
<dbReference type="PANTHER" id="PTHR13062">
    <property type="entry name" value="COLLAGENASE"/>
    <property type="match status" value="1"/>
</dbReference>
<evidence type="ECO:0000256" key="7">
    <source>
        <dbReference type="ARBA" id="ARBA00022801"/>
    </source>
</evidence>
<keyword evidence="5" id="KW-0479">Metal-binding</keyword>
<keyword evidence="4" id="KW-0645">Protease</keyword>
<keyword evidence="9" id="KW-0482">Metalloprotease</keyword>
<evidence type="ECO:0000313" key="13">
    <source>
        <dbReference type="EMBL" id="TDU82598.1"/>
    </source>
</evidence>
<dbReference type="Proteomes" id="UP000295151">
    <property type="component" value="Unassembled WGS sequence"/>
</dbReference>
<accession>A0A4R7SW51</accession>
<evidence type="ECO:0000313" key="14">
    <source>
        <dbReference type="Proteomes" id="UP000295151"/>
    </source>
</evidence>
<evidence type="ECO:0000256" key="6">
    <source>
        <dbReference type="ARBA" id="ARBA00022729"/>
    </source>
</evidence>
<dbReference type="GO" id="GO:0006508">
    <property type="term" value="P:proteolysis"/>
    <property type="evidence" value="ECO:0007669"/>
    <property type="project" value="UniProtKB-KW"/>
</dbReference>
<evidence type="ECO:0000256" key="8">
    <source>
        <dbReference type="ARBA" id="ARBA00022833"/>
    </source>
</evidence>
<feature type="compositionally biased region" description="Polar residues" evidence="10">
    <location>
        <begin position="33"/>
        <end position="47"/>
    </location>
</feature>
<evidence type="ECO:0000256" key="2">
    <source>
        <dbReference type="ARBA" id="ARBA00004613"/>
    </source>
</evidence>
<protein>
    <submittedName>
        <fullName evidence="13">Immune inhibitor A</fullName>
    </submittedName>
</protein>
<dbReference type="PIRSF" id="PIRSF007519">
    <property type="entry name" value="Protease_InhA"/>
    <property type="match status" value="1"/>
</dbReference>
<keyword evidence="3" id="KW-0964">Secreted</keyword>
<dbReference type="RefSeq" id="WP_238158618.1">
    <property type="nucleotide sequence ID" value="NZ_SOCE01000003.1"/>
</dbReference>
<evidence type="ECO:0000256" key="10">
    <source>
        <dbReference type="SAM" id="MobiDB-lite"/>
    </source>
</evidence>
<dbReference type="EMBL" id="SOCE01000003">
    <property type="protein sequence ID" value="TDU82598.1"/>
    <property type="molecule type" value="Genomic_DNA"/>
</dbReference>
<evidence type="ECO:0000256" key="4">
    <source>
        <dbReference type="ARBA" id="ARBA00022670"/>
    </source>
</evidence>
<organism evidence="13 14">
    <name type="scientific">Kribbella voronezhensis</name>
    <dbReference type="NCBI Taxonomy" id="2512212"/>
    <lineage>
        <taxon>Bacteria</taxon>
        <taxon>Bacillati</taxon>
        <taxon>Actinomycetota</taxon>
        <taxon>Actinomycetes</taxon>
        <taxon>Propionibacteriales</taxon>
        <taxon>Kribbellaceae</taxon>
        <taxon>Kribbella</taxon>
    </lineage>
</organism>
<feature type="domain" description="Immune inhibitor A-like metallopeptidase VEG" evidence="12">
    <location>
        <begin position="624"/>
        <end position="783"/>
    </location>
</feature>
<evidence type="ECO:0000256" key="9">
    <source>
        <dbReference type="ARBA" id="ARBA00023049"/>
    </source>
</evidence>
<dbReference type="PANTHER" id="PTHR13062:SF12">
    <property type="entry name" value="ALPHA-2-MACROGLOBULIN DOMAIN-CONTAINING PROTEIN"/>
    <property type="match status" value="1"/>
</dbReference>